<proteinExistence type="inferred from homology"/>
<dbReference type="InterPro" id="IPR004000">
    <property type="entry name" value="Actin"/>
</dbReference>
<accession>A0A803XTF2</accession>
<dbReference type="Proteomes" id="UP000001645">
    <property type="component" value="Chromosome Z"/>
</dbReference>
<dbReference type="InterPro" id="IPR043129">
    <property type="entry name" value="ATPase_NBD"/>
</dbReference>
<dbReference type="Pfam" id="PF00022">
    <property type="entry name" value="Actin"/>
    <property type="match status" value="2"/>
</dbReference>
<comment type="similarity">
    <text evidence="1 2">Belongs to the actin family.</text>
</comment>
<evidence type="ECO:0000256" key="2">
    <source>
        <dbReference type="RuleBase" id="RU000487"/>
    </source>
</evidence>
<dbReference type="AlphaFoldDB" id="A0A803XTF2"/>
<dbReference type="PRINTS" id="PR00190">
    <property type="entry name" value="ACTIN"/>
</dbReference>
<dbReference type="SUPFAM" id="SSF53067">
    <property type="entry name" value="Actin-like ATPase domain"/>
    <property type="match status" value="2"/>
</dbReference>
<dbReference type="SMART" id="SM00268">
    <property type="entry name" value="ACTIN"/>
    <property type="match status" value="1"/>
</dbReference>
<dbReference type="FunCoup" id="A0A803XTF2">
    <property type="interactions" value="24"/>
</dbReference>
<reference evidence="3" key="2">
    <citation type="submission" date="2025-08" db="UniProtKB">
        <authorList>
            <consortium name="Ensembl"/>
        </authorList>
    </citation>
    <scope>IDENTIFICATION</scope>
</reference>
<gene>
    <name evidence="3" type="primary">LOC104915146</name>
</gene>
<reference evidence="3" key="3">
    <citation type="submission" date="2025-09" db="UniProtKB">
        <authorList>
            <consortium name="Ensembl"/>
        </authorList>
    </citation>
    <scope>IDENTIFICATION</scope>
</reference>
<dbReference type="PANTHER" id="PTHR11937">
    <property type="entry name" value="ACTIN"/>
    <property type="match status" value="1"/>
</dbReference>
<evidence type="ECO:0000256" key="1">
    <source>
        <dbReference type="ARBA" id="ARBA00006752"/>
    </source>
</evidence>
<name>A0A803XTF2_MELGA</name>
<reference evidence="3 4" key="1">
    <citation type="journal article" date="2010" name="PLoS Biol.">
        <title>Multi-platform next-generation sequencing of the domestic turkey (Meleagris gallopavo): genome assembly and analysis.</title>
        <authorList>
            <person name="Dalloul R.A."/>
            <person name="Long J.A."/>
            <person name="Zimin A.V."/>
            <person name="Aslam L."/>
            <person name="Beal K."/>
            <person name="Blomberg L.A."/>
            <person name="Bouffard P."/>
            <person name="Burt D.W."/>
            <person name="Crasta O."/>
            <person name="Crooijmans R.P."/>
            <person name="Cooper K."/>
            <person name="Coulombe R.A."/>
            <person name="De S."/>
            <person name="Delany M.E."/>
            <person name="Dodgson J.B."/>
            <person name="Dong J.J."/>
            <person name="Evans C."/>
            <person name="Frederickson K.M."/>
            <person name="Flicek P."/>
            <person name="Florea L."/>
            <person name="Folkerts O."/>
            <person name="Groenen M.A."/>
            <person name="Harkins T.T."/>
            <person name="Herrero J."/>
            <person name="Hoffmann S."/>
            <person name="Megens H.J."/>
            <person name="Jiang A."/>
            <person name="de Jong P."/>
            <person name="Kaiser P."/>
            <person name="Kim H."/>
            <person name="Kim K.W."/>
            <person name="Kim S."/>
            <person name="Langenberger D."/>
            <person name="Lee M.K."/>
            <person name="Lee T."/>
            <person name="Mane S."/>
            <person name="Marcais G."/>
            <person name="Marz M."/>
            <person name="McElroy A.P."/>
            <person name="Modise T."/>
            <person name="Nefedov M."/>
            <person name="Notredame C."/>
            <person name="Paton I.R."/>
            <person name="Payne W.S."/>
            <person name="Pertea G."/>
            <person name="Prickett D."/>
            <person name="Puiu D."/>
            <person name="Qioa D."/>
            <person name="Raineri E."/>
            <person name="Ruffier M."/>
            <person name="Salzberg S.L."/>
            <person name="Schatz M.C."/>
            <person name="Scheuring C."/>
            <person name="Schmidt C.J."/>
            <person name="Schroeder S."/>
            <person name="Searle S.M."/>
            <person name="Smith E.J."/>
            <person name="Smith J."/>
            <person name="Sonstegard T.S."/>
            <person name="Stadler P.F."/>
            <person name="Tafer H."/>
            <person name="Tu Z.J."/>
            <person name="Van Tassell C.P."/>
            <person name="Vilella A.J."/>
            <person name="Williams K.P."/>
            <person name="Yorke J.A."/>
            <person name="Zhang L."/>
            <person name="Zhang H.B."/>
            <person name="Zhang X."/>
            <person name="Zhang Y."/>
            <person name="Reed K.M."/>
        </authorList>
    </citation>
    <scope>NUCLEOTIDE SEQUENCE [LARGE SCALE GENOMIC DNA]</scope>
</reference>
<dbReference type="Gene3D" id="3.90.640.10">
    <property type="entry name" value="Actin, Chain A, domain 4"/>
    <property type="match status" value="1"/>
</dbReference>
<protein>
    <recommendedName>
        <fullName evidence="5">Actin like 10</fullName>
    </recommendedName>
</protein>
<evidence type="ECO:0000313" key="4">
    <source>
        <dbReference type="Proteomes" id="UP000001645"/>
    </source>
</evidence>
<organism evidence="3 4">
    <name type="scientific">Meleagris gallopavo</name>
    <name type="common">Wild turkey</name>
    <dbReference type="NCBI Taxonomy" id="9103"/>
    <lineage>
        <taxon>Eukaryota</taxon>
        <taxon>Metazoa</taxon>
        <taxon>Chordata</taxon>
        <taxon>Craniata</taxon>
        <taxon>Vertebrata</taxon>
        <taxon>Euteleostomi</taxon>
        <taxon>Archelosauria</taxon>
        <taxon>Archosauria</taxon>
        <taxon>Dinosauria</taxon>
        <taxon>Saurischia</taxon>
        <taxon>Theropoda</taxon>
        <taxon>Coelurosauria</taxon>
        <taxon>Aves</taxon>
        <taxon>Neognathae</taxon>
        <taxon>Galloanserae</taxon>
        <taxon>Galliformes</taxon>
        <taxon>Phasianidae</taxon>
        <taxon>Meleagridinae</taxon>
        <taxon>Meleagris</taxon>
    </lineage>
</organism>
<keyword evidence="4" id="KW-1185">Reference proteome</keyword>
<dbReference type="FunFam" id="3.30.420.40:FF:000050">
    <property type="entry name" value="Actin, alpha skeletal muscle"/>
    <property type="match status" value="1"/>
</dbReference>
<evidence type="ECO:0000313" key="3">
    <source>
        <dbReference type="Ensembl" id="ENSMGAP00000022798.1"/>
    </source>
</evidence>
<dbReference type="Ensembl" id="ENSMGAT00000021288.1">
    <property type="protein sequence ID" value="ENSMGAP00000022798.1"/>
    <property type="gene ID" value="ENSMGAG00000022863.1"/>
</dbReference>
<dbReference type="Gene3D" id="3.30.420.40">
    <property type="match status" value="4"/>
</dbReference>
<evidence type="ECO:0008006" key="5">
    <source>
        <dbReference type="Google" id="ProtNLM"/>
    </source>
</evidence>
<dbReference type="InParanoid" id="A0A803XTF2"/>
<dbReference type="GeneTree" id="ENSGT00940000163598"/>
<sequence length="357" mass="37902">MYSQGCPSQGAKIQHFLLLNVMQLEIVQLSYVSRSLCKASPPLTESTKAPKRMEDLCAVVIDTGMGHTRSGLAGDERPRAVVPSQGEDGSILTHGVVTDWDRLEELWHHIFYHDLAVCPEELAVLATDAPLSPVINREKVAELLFEGFGVPAMLVMPRPVLVAYSYGCTSGVVLGSGAGTSYAVAVQDGYVLPHASFRLDLAGNDLTVYLVQLPAETLQHLKETRCCCHPPGAHSEPMGPLLQDEYSRCAEALFTPEALGVPGPGLLEMAARSLHLSGAQPGNAPLLLAGGTTLLCGFAQRVAQGLGSGHPAAAPSRHVAAWLGGSIAASLDAFQGSWLPQDIYNENGPSAVHQHCF</sequence>